<sequence>MPLNFSAAHSSRITKKPYQKNPSLRRSSSSPFADLKQKKPVRRSQSKPETADGDDDDHHHHHFGDRLEDAGIVNSLAANLSLRDVAQTVQHIQSHMFDAMPEAGGFNSTKIAEILNFRKCLPPAVTVAHVHALMESPTQTEREIAELTKAGTIRKVVTPGRGTGGSSIGEGLILSKDVERLVMEADELDEDLSNKFLEHLRTRPMAQSINLGAFSGPDVTAMMRGGFLISSAQYMNSANVFSRPNSASQGTVTSISNISRAASGSVAAVGGEDAIYGAGGRGGVRRSSSQLNSQAEQDPQGFVGEGEQLKLSLPGTGPYLKLLTSARSHMVSLVTKSKYKELPLYLLRERWNGGISPDDPAAKAKKYRGEFAGILPNRTRKWKQFYGLAFDWVLAECLGAGLLEVFETGSVGRAIRIP</sequence>
<evidence type="ECO:0000313" key="3">
    <source>
        <dbReference type="EMBL" id="KAL2049749.1"/>
    </source>
</evidence>
<comment type="caution">
    <text evidence="3">The sequence shown here is derived from an EMBL/GenBank/DDBJ whole genome shotgun (WGS) entry which is preliminary data.</text>
</comment>
<feature type="region of interest" description="Disordered" evidence="2">
    <location>
        <begin position="280"/>
        <end position="300"/>
    </location>
</feature>
<dbReference type="Proteomes" id="UP001590951">
    <property type="component" value="Unassembled WGS sequence"/>
</dbReference>
<dbReference type="Pfam" id="PF10494">
    <property type="entry name" value="Stk19"/>
    <property type="match status" value="1"/>
</dbReference>
<dbReference type="InterPro" id="IPR018865">
    <property type="entry name" value="STK19-like"/>
</dbReference>
<comment type="similarity">
    <text evidence="1">Belongs to the STK19 family.</text>
</comment>
<evidence type="ECO:0000256" key="2">
    <source>
        <dbReference type="SAM" id="MobiDB-lite"/>
    </source>
</evidence>
<evidence type="ECO:0000256" key="1">
    <source>
        <dbReference type="ARBA" id="ARBA00093458"/>
    </source>
</evidence>
<keyword evidence="4" id="KW-1185">Reference proteome</keyword>
<feature type="region of interest" description="Disordered" evidence="2">
    <location>
        <begin position="1"/>
        <end position="63"/>
    </location>
</feature>
<evidence type="ECO:0000313" key="4">
    <source>
        <dbReference type="Proteomes" id="UP001590951"/>
    </source>
</evidence>
<dbReference type="EMBL" id="JBHFEH010000058">
    <property type="protein sequence ID" value="KAL2049749.1"/>
    <property type="molecule type" value="Genomic_DNA"/>
</dbReference>
<organism evidence="3 4">
    <name type="scientific">Lepraria finkii</name>
    <dbReference type="NCBI Taxonomy" id="1340010"/>
    <lineage>
        <taxon>Eukaryota</taxon>
        <taxon>Fungi</taxon>
        <taxon>Dikarya</taxon>
        <taxon>Ascomycota</taxon>
        <taxon>Pezizomycotina</taxon>
        <taxon>Lecanoromycetes</taxon>
        <taxon>OSLEUM clade</taxon>
        <taxon>Lecanoromycetidae</taxon>
        <taxon>Lecanorales</taxon>
        <taxon>Lecanorineae</taxon>
        <taxon>Stereocaulaceae</taxon>
        <taxon>Lepraria</taxon>
    </lineage>
</organism>
<accession>A0ABR4AW17</accession>
<name>A0ABR4AW17_9LECA</name>
<feature type="compositionally biased region" description="Polar residues" evidence="2">
    <location>
        <begin position="20"/>
        <end position="31"/>
    </location>
</feature>
<dbReference type="PANTHER" id="PTHR15243:SF0">
    <property type="entry name" value="SERINE_THREONINE-PROTEIN KINASE 19"/>
    <property type="match status" value="1"/>
</dbReference>
<gene>
    <name evidence="3" type="ORF">ABVK25_009972</name>
</gene>
<proteinExistence type="inferred from homology"/>
<evidence type="ECO:0008006" key="5">
    <source>
        <dbReference type="Google" id="ProtNLM"/>
    </source>
</evidence>
<protein>
    <recommendedName>
        <fullName evidence="5">Serine-threonine protein kinase 19-domain-containing protein</fullName>
    </recommendedName>
</protein>
<dbReference type="PANTHER" id="PTHR15243">
    <property type="entry name" value="SERINE/THREONINE-PROTEIN KINASE 19"/>
    <property type="match status" value="1"/>
</dbReference>
<reference evidence="3 4" key="1">
    <citation type="submission" date="2024-09" db="EMBL/GenBank/DDBJ databases">
        <title>Rethinking Asexuality: The Enigmatic Case of Functional Sexual Genes in Lepraria (Stereocaulaceae).</title>
        <authorList>
            <person name="Doellman M."/>
            <person name="Sun Y."/>
            <person name="Barcenas-Pena A."/>
            <person name="Lumbsch H.T."/>
            <person name="Grewe F."/>
        </authorList>
    </citation>
    <scope>NUCLEOTIDE SEQUENCE [LARGE SCALE GENOMIC DNA]</scope>
    <source>
        <strain evidence="3 4">Grewe 0041</strain>
    </source>
</reference>